<protein>
    <submittedName>
        <fullName evidence="2">Uncharacterized protein</fullName>
    </submittedName>
</protein>
<feature type="compositionally biased region" description="Pro residues" evidence="1">
    <location>
        <begin position="82"/>
        <end position="92"/>
    </location>
</feature>
<gene>
    <name evidence="2" type="ORF">CA12_10440</name>
</gene>
<feature type="region of interest" description="Disordered" evidence="1">
    <location>
        <begin position="65"/>
        <end position="99"/>
    </location>
</feature>
<dbReference type="RefSeq" id="WP_145357809.1">
    <property type="nucleotide sequence ID" value="NZ_CP036265.1"/>
</dbReference>
<dbReference type="EMBL" id="CP036265">
    <property type="protein sequence ID" value="QDT14964.1"/>
    <property type="molecule type" value="Genomic_DNA"/>
</dbReference>
<reference evidence="2 3" key="1">
    <citation type="submission" date="2019-02" db="EMBL/GenBank/DDBJ databases">
        <title>Deep-cultivation of Planctomycetes and their phenomic and genomic characterization uncovers novel biology.</title>
        <authorList>
            <person name="Wiegand S."/>
            <person name="Jogler M."/>
            <person name="Boedeker C."/>
            <person name="Pinto D."/>
            <person name="Vollmers J."/>
            <person name="Rivas-Marin E."/>
            <person name="Kohn T."/>
            <person name="Peeters S.H."/>
            <person name="Heuer A."/>
            <person name="Rast P."/>
            <person name="Oberbeckmann S."/>
            <person name="Bunk B."/>
            <person name="Jeske O."/>
            <person name="Meyerdierks A."/>
            <person name="Storesund J.E."/>
            <person name="Kallscheuer N."/>
            <person name="Luecker S."/>
            <person name="Lage O.M."/>
            <person name="Pohl T."/>
            <person name="Merkel B.J."/>
            <person name="Hornburger P."/>
            <person name="Mueller R.-W."/>
            <person name="Bruemmer F."/>
            <person name="Labrenz M."/>
            <person name="Spormann A.M."/>
            <person name="Op den Camp H."/>
            <person name="Overmann J."/>
            <person name="Amann R."/>
            <person name="Jetten M.S.M."/>
            <person name="Mascher T."/>
            <person name="Medema M.H."/>
            <person name="Devos D.P."/>
            <person name="Kaster A.-K."/>
            <person name="Ovreas L."/>
            <person name="Rohde M."/>
            <person name="Galperin M.Y."/>
            <person name="Jogler C."/>
        </authorList>
    </citation>
    <scope>NUCLEOTIDE SEQUENCE [LARGE SCALE GENOMIC DNA]</scope>
    <source>
        <strain evidence="2 3">CA12</strain>
    </source>
</reference>
<keyword evidence="3" id="KW-1185">Reference proteome</keyword>
<dbReference type="Proteomes" id="UP000318741">
    <property type="component" value="Chromosome"/>
</dbReference>
<dbReference type="OrthoDB" id="5402191at2"/>
<sequence>MRLSHNALCQLTPLVPTGDLCFDYHGVPRRGRLETLGEGPGGAFLLIRHPDGSYKSYSLAKMTGLRAADGTEEPTGDAPPTSSAPPASPSPPGGARRAA</sequence>
<evidence type="ECO:0000256" key="1">
    <source>
        <dbReference type="SAM" id="MobiDB-lite"/>
    </source>
</evidence>
<accession>A0A517P6H0</accession>
<dbReference type="AlphaFoldDB" id="A0A517P6H0"/>
<dbReference type="KEGG" id="acaf:CA12_10440"/>
<name>A0A517P6H0_9PLAN</name>
<organism evidence="2 3">
    <name type="scientific">Alienimonas californiensis</name>
    <dbReference type="NCBI Taxonomy" id="2527989"/>
    <lineage>
        <taxon>Bacteria</taxon>
        <taxon>Pseudomonadati</taxon>
        <taxon>Planctomycetota</taxon>
        <taxon>Planctomycetia</taxon>
        <taxon>Planctomycetales</taxon>
        <taxon>Planctomycetaceae</taxon>
        <taxon>Alienimonas</taxon>
    </lineage>
</organism>
<proteinExistence type="predicted"/>
<evidence type="ECO:0000313" key="2">
    <source>
        <dbReference type="EMBL" id="QDT14964.1"/>
    </source>
</evidence>
<evidence type="ECO:0000313" key="3">
    <source>
        <dbReference type="Proteomes" id="UP000318741"/>
    </source>
</evidence>